<protein>
    <submittedName>
        <fullName evidence="1">Uncharacterized protein</fullName>
    </submittedName>
</protein>
<evidence type="ECO:0000313" key="2">
    <source>
        <dbReference type="Proteomes" id="UP000299102"/>
    </source>
</evidence>
<comment type="caution">
    <text evidence="1">The sequence shown here is derived from an EMBL/GenBank/DDBJ whole genome shotgun (WGS) entry which is preliminary data.</text>
</comment>
<name>A0A4C1ZR59_EUMVA</name>
<gene>
    <name evidence="1" type="ORF">EVAR_89377_1</name>
</gene>
<proteinExistence type="predicted"/>
<dbReference type="Proteomes" id="UP000299102">
    <property type="component" value="Unassembled WGS sequence"/>
</dbReference>
<sequence>MLQSDAALDSVEHLRTPSFLVAGAQAHEAYRTIGSITTEEAYFANRANARHSCAPLGRHISALVSTIEFVFDGANLSLFLTPQQCTRARARLAPPRSTKPTVRRT</sequence>
<dbReference type="EMBL" id="BGZK01002069">
    <property type="protein sequence ID" value="GBP90258.1"/>
    <property type="molecule type" value="Genomic_DNA"/>
</dbReference>
<dbReference type="AlphaFoldDB" id="A0A4C1ZR59"/>
<accession>A0A4C1ZR59</accession>
<evidence type="ECO:0000313" key="1">
    <source>
        <dbReference type="EMBL" id="GBP90258.1"/>
    </source>
</evidence>
<organism evidence="1 2">
    <name type="scientific">Eumeta variegata</name>
    <name type="common">Bagworm moth</name>
    <name type="synonym">Eumeta japonica</name>
    <dbReference type="NCBI Taxonomy" id="151549"/>
    <lineage>
        <taxon>Eukaryota</taxon>
        <taxon>Metazoa</taxon>
        <taxon>Ecdysozoa</taxon>
        <taxon>Arthropoda</taxon>
        <taxon>Hexapoda</taxon>
        <taxon>Insecta</taxon>
        <taxon>Pterygota</taxon>
        <taxon>Neoptera</taxon>
        <taxon>Endopterygota</taxon>
        <taxon>Lepidoptera</taxon>
        <taxon>Glossata</taxon>
        <taxon>Ditrysia</taxon>
        <taxon>Tineoidea</taxon>
        <taxon>Psychidae</taxon>
        <taxon>Oiketicinae</taxon>
        <taxon>Eumeta</taxon>
    </lineage>
</organism>
<reference evidence="1 2" key="1">
    <citation type="journal article" date="2019" name="Commun. Biol.">
        <title>The bagworm genome reveals a unique fibroin gene that provides high tensile strength.</title>
        <authorList>
            <person name="Kono N."/>
            <person name="Nakamura H."/>
            <person name="Ohtoshi R."/>
            <person name="Tomita M."/>
            <person name="Numata K."/>
            <person name="Arakawa K."/>
        </authorList>
    </citation>
    <scope>NUCLEOTIDE SEQUENCE [LARGE SCALE GENOMIC DNA]</scope>
</reference>
<keyword evidence="2" id="KW-1185">Reference proteome</keyword>